<accession>A0A1H5YPG7</accession>
<dbReference type="PANTHER" id="PTHR10183:SF379">
    <property type="entry name" value="CALPAIN-5"/>
    <property type="match status" value="1"/>
</dbReference>
<keyword evidence="2 5" id="KW-0645">Protease</keyword>
<dbReference type="GO" id="GO:0004198">
    <property type="term" value="F:calcium-dependent cysteine-type endopeptidase activity"/>
    <property type="evidence" value="ECO:0007669"/>
    <property type="project" value="InterPro"/>
</dbReference>
<keyword evidence="4 5" id="KW-0788">Thiol protease</keyword>
<dbReference type="PRINTS" id="PR00704">
    <property type="entry name" value="CALPAIN"/>
</dbReference>
<evidence type="ECO:0000256" key="5">
    <source>
        <dbReference type="PROSITE-ProRule" id="PRU00239"/>
    </source>
</evidence>
<dbReference type="InterPro" id="IPR001300">
    <property type="entry name" value="Peptidase_C2_calpain_cat"/>
</dbReference>
<gene>
    <name evidence="7" type="ORF">SAMN05216223_10485</name>
</gene>
<dbReference type="Proteomes" id="UP000236754">
    <property type="component" value="Unassembled WGS sequence"/>
</dbReference>
<evidence type="ECO:0000259" key="6">
    <source>
        <dbReference type="PROSITE" id="PS50203"/>
    </source>
</evidence>
<dbReference type="SUPFAM" id="SSF54001">
    <property type="entry name" value="Cysteine proteinases"/>
    <property type="match status" value="1"/>
</dbReference>
<sequence length="473" mass="50887">MSFHGFDTARIRAMAAHMKSVSPTARTVHGDVAGLLLEVQGLMDGKPATTSPLLEPLVGQVLPMFSTGLPGSLQGELDDTSASIGRRCAQLDSVQALEKQGYTVDPGLYFDDEPPLDEKKIKDALAYFDDHIGDSGGFLWSNSAQGAKEVLDDFAKLSPAELDAVMSRMSGSRLKKLNDQLGEGSSWWGAGDSDAAVKARWQNMLQSECGPATLARIRPELGNLKWQPDTTVDGAHYQPVDGPLFGTTGPDLMNDLRQGQDGDCWFLSSLAAITERDPNWPQEHIKQNPNGTCTVTFYRKGLLPGMPPTPVQVTVDNQLPVDSNGHPVYADTRSGATWVAIYEKAFAQYSGGYGRIDGGWGDVGMSDLTGQSATRHSPGDVSFADISDRIGKGEAVTIGTNGDGDVHDGRLVSGHEYSVERVDMNAHPPTITILNPWGSGQYEGTNVMPQEVTLTEDQYRANLDEVSFTPSGV</sequence>
<feature type="active site" evidence="5">
    <location>
        <position position="435"/>
    </location>
</feature>
<keyword evidence="8" id="KW-1185">Reference proteome</keyword>
<dbReference type="RefSeq" id="WP_103885396.1">
    <property type="nucleotide sequence ID" value="NZ_FNVU01000004.1"/>
</dbReference>
<name>A0A1H5YPG7_9ACTN</name>
<dbReference type="PROSITE" id="PS50203">
    <property type="entry name" value="CALPAIN_CAT"/>
    <property type="match status" value="1"/>
</dbReference>
<feature type="active site" evidence="5">
    <location>
        <position position="264"/>
    </location>
</feature>
<comment type="similarity">
    <text evidence="1">Belongs to the peptidase C2 family.</text>
</comment>
<reference evidence="7 8" key="1">
    <citation type="submission" date="2016-10" db="EMBL/GenBank/DDBJ databases">
        <authorList>
            <person name="de Groot N.N."/>
        </authorList>
    </citation>
    <scope>NUCLEOTIDE SEQUENCE [LARGE SCALE GENOMIC DNA]</scope>
    <source>
        <strain evidence="7 8">CGMCC 4.2023</strain>
    </source>
</reference>
<feature type="active site" evidence="5">
    <location>
        <position position="415"/>
    </location>
</feature>
<dbReference type="OrthoDB" id="4617536at2"/>
<evidence type="ECO:0000256" key="1">
    <source>
        <dbReference type="ARBA" id="ARBA00007623"/>
    </source>
</evidence>
<dbReference type="AlphaFoldDB" id="A0A1H5YPG7"/>
<dbReference type="SMART" id="SM00230">
    <property type="entry name" value="CysPc"/>
    <property type="match status" value="1"/>
</dbReference>
<keyword evidence="3 5" id="KW-0378">Hydrolase</keyword>
<dbReference type="GO" id="GO:0006508">
    <property type="term" value="P:proteolysis"/>
    <property type="evidence" value="ECO:0007669"/>
    <property type="project" value="UniProtKB-KW"/>
</dbReference>
<dbReference type="Pfam" id="PF00648">
    <property type="entry name" value="Peptidase_C2"/>
    <property type="match status" value="1"/>
</dbReference>
<protein>
    <submittedName>
        <fullName evidence="7">Calpain family cysteine protease</fullName>
    </submittedName>
</protein>
<dbReference type="PANTHER" id="PTHR10183">
    <property type="entry name" value="CALPAIN"/>
    <property type="match status" value="1"/>
</dbReference>
<evidence type="ECO:0000313" key="7">
    <source>
        <dbReference type="EMBL" id="SEG26031.1"/>
    </source>
</evidence>
<dbReference type="EMBL" id="FNVU01000004">
    <property type="protein sequence ID" value="SEG26031.1"/>
    <property type="molecule type" value="Genomic_DNA"/>
</dbReference>
<evidence type="ECO:0000313" key="8">
    <source>
        <dbReference type="Proteomes" id="UP000236754"/>
    </source>
</evidence>
<proteinExistence type="inferred from homology"/>
<evidence type="ECO:0000256" key="2">
    <source>
        <dbReference type="ARBA" id="ARBA00022670"/>
    </source>
</evidence>
<evidence type="ECO:0000256" key="4">
    <source>
        <dbReference type="ARBA" id="ARBA00022807"/>
    </source>
</evidence>
<dbReference type="InterPro" id="IPR038765">
    <property type="entry name" value="Papain-like_cys_pep_sf"/>
</dbReference>
<dbReference type="InterPro" id="IPR022684">
    <property type="entry name" value="Calpain_cysteine_protease"/>
</dbReference>
<organism evidence="7 8">
    <name type="scientific">Actinacidiphila yanglinensis</name>
    <dbReference type="NCBI Taxonomy" id="310779"/>
    <lineage>
        <taxon>Bacteria</taxon>
        <taxon>Bacillati</taxon>
        <taxon>Actinomycetota</taxon>
        <taxon>Actinomycetes</taxon>
        <taxon>Kitasatosporales</taxon>
        <taxon>Streptomycetaceae</taxon>
        <taxon>Actinacidiphila</taxon>
    </lineage>
</organism>
<evidence type="ECO:0000256" key="3">
    <source>
        <dbReference type="ARBA" id="ARBA00022801"/>
    </source>
</evidence>
<feature type="domain" description="Calpain catalytic" evidence="6">
    <location>
        <begin position="254"/>
        <end position="444"/>
    </location>
</feature>